<evidence type="ECO:0000313" key="6">
    <source>
        <dbReference type="Proteomes" id="UP001302374"/>
    </source>
</evidence>
<evidence type="ECO:0000256" key="3">
    <source>
        <dbReference type="ARBA" id="ARBA00023163"/>
    </source>
</evidence>
<evidence type="ECO:0000256" key="2">
    <source>
        <dbReference type="ARBA" id="ARBA00023082"/>
    </source>
</evidence>
<accession>A0ABZ0G0C3</accession>
<evidence type="ECO:0000256" key="1">
    <source>
        <dbReference type="ARBA" id="ARBA00023015"/>
    </source>
</evidence>
<dbReference type="Pfam" id="PF04542">
    <property type="entry name" value="Sigma70_r2"/>
    <property type="match status" value="1"/>
</dbReference>
<dbReference type="InterPro" id="IPR007627">
    <property type="entry name" value="RNA_pol_sigma70_r2"/>
</dbReference>
<dbReference type="Proteomes" id="UP001302374">
    <property type="component" value="Chromosome"/>
</dbReference>
<dbReference type="InterPro" id="IPR039425">
    <property type="entry name" value="RNA_pol_sigma-70-like"/>
</dbReference>
<dbReference type="EMBL" id="CP043839">
    <property type="protein sequence ID" value="WOF13911.1"/>
    <property type="molecule type" value="Genomic_DNA"/>
</dbReference>
<keyword evidence="6" id="KW-1185">Reference proteome</keyword>
<dbReference type="Gene3D" id="1.10.1740.10">
    <property type="match status" value="1"/>
</dbReference>
<dbReference type="SUPFAM" id="SSF88946">
    <property type="entry name" value="Sigma2 domain of RNA polymerase sigma factors"/>
    <property type="match status" value="1"/>
</dbReference>
<evidence type="ECO:0000259" key="4">
    <source>
        <dbReference type="Pfam" id="PF04542"/>
    </source>
</evidence>
<dbReference type="PANTHER" id="PTHR43133:SF46">
    <property type="entry name" value="RNA POLYMERASE SIGMA-70 FACTOR ECF SUBFAMILY"/>
    <property type="match status" value="1"/>
</dbReference>
<gene>
    <name evidence="5" type="ORF">F1644_17300</name>
</gene>
<reference evidence="5 6" key="1">
    <citation type="submission" date="2019-09" db="EMBL/GenBank/DDBJ databases">
        <title>Butyricimonas paravirosa DSM 105722 (=214-4 = JCM 18677 = CCUG 65563).</title>
        <authorList>
            <person name="Le Roy T."/>
            <person name="Cani P.D."/>
        </authorList>
    </citation>
    <scope>NUCLEOTIDE SEQUENCE [LARGE SCALE GENOMIC DNA]</scope>
    <source>
        <strain evidence="5 6">DSM 105722</strain>
    </source>
</reference>
<feature type="domain" description="RNA polymerase sigma-70 region 2" evidence="4">
    <location>
        <begin position="26"/>
        <end position="91"/>
    </location>
</feature>
<keyword evidence="3" id="KW-0804">Transcription</keyword>
<name>A0ABZ0G0C3_9BACT</name>
<dbReference type="PANTHER" id="PTHR43133">
    <property type="entry name" value="RNA POLYMERASE ECF-TYPE SIGMA FACTO"/>
    <property type="match status" value="1"/>
</dbReference>
<keyword evidence="2" id="KW-0731">Sigma factor</keyword>
<keyword evidence="1" id="KW-0805">Transcription regulation</keyword>
<organism evidence="5 6">
    <name type="scientific">Butyricimonas paravirosa</name>
    <dbReference type="NCBI Taxonomy" id="1472417"/>
    <lineage>
        <taxon>Bacteria</taxon>
        <taxon>Pseudomonadati</taxon>
        <taxon>Bacteroidota</taxon>
        <taxon>Bacteroidia</taxon>
        <taxon>Bacteroidales</taxon>
        <taxon>Odoribacteraceae</taxon>
        <taxon>Butyricimonas</taxon>
    </lineage>
</organism>
<evidence type="ECO:0000313" key="5">
    <source>
        <dbReference type="EMBL" id="WOF13911.1"/>
    </source>
</evidence>
<dbReference type="InterPro" id="IPR013325">
    <property type="entry name" value="RNA_pol_sigma_r2"/>
</dbReference>
<protein>
    <recommendedName>
        <fullName evidence="4">RNA polymerase sigma-70 region 2 domain-containing protein</fullName>
    </recommendedName>
</protein>
<proteinExistence type="predicted"/>
<sequence>MVLTKSEDVLIKKFRAGNGVIFKEIFDRYYLPVKSYGFQYIEDDEIVEDFVQDAFLKVWEKRADFYFVAAIKSFLYMSVRNACLDYLRHQKCNVAMSRN</sequence>